<name>A0A284QKG5_ARMOS</name>
<protein>
    <submittedName>
        <fullName evidence="1">Uncharacterized protein</fullName>
    </submittedName>
</protein>
<dbReference type="EMBL" id="FUEG01000001">
    <property type="protein sequence ID" value="SJK96942.1"/>
    <property type="molecule type" value="Genomic_DNA"/>
</dbReference>
<dbReference type="AlphaFoldDB" id="A0A284QKG5"/>
<keyword evidence="2" id="KW-1185">Reference proteome</keyword>
<accession>A0A284QKG5</accession>
<reference evidence="2" key="1">
    <citation type="journal article" date="2017" name="Nat. Ecol. Evol.">
        <title>Genome expansion and lineage-specific genetic innovations in the forest pathogenic fungi Armillaria.</title>
        <authorList>
            <person name="Sipos G."/>
            <person name="Prasanna A.N."/>
            <person name="Walter M.C."/>
            <person name="O'Connor E."/>
            <person name="Balint B."/>
            <person name="Krizsan K."/>
            <person name="Kiss B."/>
            <person name="Hess J."/>
            <person name="Varga T."/>
            <person name="Slot J."/>
            <person name="Riley R."/>
            <person name="Boka B."/>
            <person name="Rigling D."/>
            <person name="Barry K."/>
            <person name="Lee J."/>
            <person name="Mihaltcheva S."/>
            <person name="LaButti K."/>
            <person name="Lipzen A."/>
            <person name="Waldron R."/>
            <person name="Moloney N.M."/>
            <person name="Sperisen C."/>
            <person name="Kredics L."/>
            <person name="Vagvoelgyi C."/>
            <person name="Patrignani A."/>
            <person name="Fitzpatrick D."/>
            <person name="Nagy I."/>
            <person name="Doyle S."/>
            <person name="Anderson J.B."/>
            <person name="Grigoriev I.V."/>
            <person name="Gueldener U."/>
            <person name="Muensterkoetter M."/>
            <person name="Nagy L.G."/>
        </authorList>
    </citation>
    <scope>NUCLEOTIDE SEQUENCE [LARGE SCALE GENOMIC DNA]</scope>
    <source>
        <strain evidence="2">C18/9</strain>
    </source>
</reference>
<sequence>MLSDENLFIFWLKGLAGYAKTSSNAQPRSLTGVSPCPTYQLCFYRRATQYVDDSKCHTCRAWTDYSDSRNNQGHTAGGLLWIVCDAVVVYSM</sequence>
<organism evidence="1 2">
    <name type="scientific">Armillaria ostoyae</name>
    <name type="common">Armillaria root rot fungus</name>
    <dbReference type="NCBI Taxonomy" id="47428"/>
    <lineage>
        <taxon>Eukaryota</taxon>
        <taxon>Fungi</taxon>
        <taxon>Dikarya</taxon>
        <taxon>Basidiomycota</taxon>
        <taxon>Agaricomycotina</taxon>
        <taxon>Agaricomycetes</taxon>
        <taxon>Agaricomycetidae</taxon>
        <taxon>Agaricales</taxon>
        <taxon>Marasmiineae</taxon>
        <taxon>Physalacriaceae</taxon>
        <taxon>Armillaria</taxon>
    </lineage>
</organism>
<proteinExistence type="predicted"/>
<dbReference type="Proteomes" id="UP000219338">
    <property type="component" value="Unassembled WGS sequence"/>
</dbReference>
<gene>
    <name evidence="1" type="ORF">ARMOST_00191</name>
</gene>
<evidence type="ECO:0000313" key="2">
    <source>
        <dbReference type="Proteomes" id="UP000219338"/>
    </source>
</evidence>
<evidence type="ECO:0000313" key="1">
    <source>
        <dbReference type="EMBL" id="SJK96942.1"/>
    </source>
</evidence>